<name>G4WVH9_9BACT</name>
<reference evidence="3" key="1">
    <citation type="journal article" date="2000" name="J. Am. Chem. Soc.">
        <title>Long-Chain N-Acyl Amino Acid Antibiotics Isolated from Heterologously Expressed Environmental DNA.</title>
        <authorList>
            <person name="Brady S.F."/>
            <person name="Clardy J."/>
        </authorList>
    </citation>
    <scope>NUCLEOTIDE SEQUENCE</scope>
</reference>
<accession>G4WVH9</accession>
<dbReference type="EMBL" id="JF429409">
    <property type="protein sequence ID" value="AEQ20431.1"/>
    <property type="molecule type" value="Genomic_DNA"/>
</dbReference>
<dbReference type="AlphaFoldDB" id="G4WVH9"/>
<sequence>MILTIVRQAAWAQTPAQMEYERQQREYRLQMERQQQEQQRQQQLMNENARRQQEESRRLNAPMGQSATPNYQGATPQRAMPQPSVRTDATAATAGAAWEGIGSHSNNGGIDIYAARSTITKSGNLVKMWDMFDYKTAQVVEGKWFLSVKHQYEYNCKNERLRNLSVTAFNGHMGKGGVVDTADTPMPWESVPRGGVFDALREFACG</sequence>
<evidence type="ECO:0000313" key="3">
    <source>
        <dbReference type="EMBL" id="AEQ20431.1"/>
    </source>
</evidence>
<reference evidence="3" key="2">
    <citation type="journal article" date="2011" name="J. Bacteriol.">
        <title>Long-chain N-acyl amino acid synthases are linked to the putative PEP-CTERM/exosortase protein-sorting system in Gram-negative bacteria.</title>
        <authorList>
            <person name="Craig J.W."/>
            <person name="Cherry M.A."/>
            <person name="Brady S.F."/>
        </authorList>
    </citation>
    <scope>NUCLEOTIDE SEQUENCE</scope>
</reference>
<protein>
    <recommendedName>
        <fullName evidence="2">Surface-adhesin protein E-like domain-containing protein</fullName>
    </recommendedName>
</protein>
<feature type="region of interest" description="Disordered" evidence="1">
    <location>
        <begin position="33"/>
        <end position="82"/>
    </location>
</feature>
<feature type="compositionally biased region" description="Basic and acidic residues" evidence="1">
    <location>
        <begin position="48"/>
        <end position="58"/>
    </location>
</feature>
<feature type="compositionally biased region" description="Polar residues" evidence="1">
    <location>
        <begin position="63"/>
        <end position="75"/>
    </location>
</feature>
<evidence type="ECO:0000256" key="1">
    <source>
        <dbReference type="SAM" id="MobiDB-lite"/>
    </source>
</evidence>
<dbReference type="Pfam" id="PF16747">
    <property type="entry name" value="Adhesin_E"/>
    <property type="match status" value="1"/>
</dbReference>
<feature type="domain" description="Surface-adhesin protein E-like" evidence="2">
    <location>
        <begin position="98"/>
        <end position="206"/>
    </location>
</feature>
<proteinExistence type="predicted"/>
<dbReference type="InterPro" id="IPR031939">
    <property type="entry name" value="Adhesin_E-like"/>
</dbReference>
<organism evidence="3">
    <name type="scientific">uncultured bacterium CSL12</name>
    <dbReference type="NCBI Taxonomy" id="1091567"/>
    <lineage>
        <taxon>Bacteria</taxon>
        <taxon>environmental samples</taxon>
    </lineage>
</organism>
<evidence type="ECO:0000259" key="2">
    <source>
        <dbReference type="Pfam" id="PF16747"/>
    </source>
</evidence>